<evidence type="ECO:0000259" key="3">
    <source>
        <dbReference type="PROSITE" id="PS51186"/>
    </source>
</evidence>
<reference evidence="4 5" key="1">
    <citation type="submission" date="2014-03" db="EMBL/GenBank/DDBJ databases">
        <title>Genomics of Bifidobacteria.</title>
        <authorList>
            <person name="Ventura M."/>
            <person name="Milani C."/>
            <person name="Lugli G.A."/>
        </authorList>
    </citation>
    <scope>NUCLEOTIDE SEQUENCE [LARGE SCALE GENOMIC DNA]</scope>
    <source>
        <strain evidence="4 5">LMG 11586</strain>
    </source>
</reference>
<dbReference type="EC" id="2.3.1.183" evidence="4"/>
<dbReference type="OrthoDB" id="3173333at2"/>
<sequence>MSEFIIRGATDADLQAITDIYNEAVLERMSSADIEPRTLAQRKAWVDSHEPRSLYPVVVVENADGEVVAFGSLSRYHERAGYDGVVELSYYVGSAWRRQGVGRQLVAWLLAEARRVGHRMAATLIFADNEGSSALMRHFGFERFGLMPDAVHLPGGIRHDIAYWCLPL</sequence>
<dbReference type="AlphaFoldDB" id="A0A087AQP5"/>
<dbReference type="SUPFAM" id="SSF55729">
    <property type="entry name" value="Acyl-CoA N-acyltransferases (Nat)"/>
    <property type="match status" value="1"/>
</dbReference>
<dbReference type="Gene3D" id="3.40.630.30">
    <property type="match status" value="1"/>
</dbReference>
<dbReference type="InterPro" id="IPR000182">
    <property type="entry name" value="GNAT_dom"/>
</dbReference>
<keyword evidence="2 4" id="KW-0012">Acyltransferase</keyword>
<gene>
    <name evidence="4" type="ORF">BIGA_0523</name>
</gene>
<comment type="caution">
    <text evidence="4">The sequence shown here is derived from an EMBL/GenBank/DDBJ whole genome shotgun (WGS) entry which is preliminary data.</text>
</comment>
<feature type="domain" description="N-acetyltransferase" evidence="3">
    <location>
        <begin position="4"/>
        <end position="168"/>
    </location>
</feature>
<dbReference type="CDD" id="cd04301">
    <property type="entry name" value="NAT_SF"/>
    <property type="match status" value="1"/>
</dbReference>
<evidence type="ECO:0000313" key="4">
    <source>
        <dbReference type="EMBL" id="KFI61095.1"/>
    </source>
</evidence>
<evidence type="ECO:0000313" key="5">
    <source>
        <dbReference type="Proteomes" id="UP000029046"/>
    </source>
</evidence>
<dbReference type="PANTHER" id="PTHR43072">
    <property type="entry name" value="N-ACETYLTRANSFERASE"/>
    <property type="match status" value="1"/>
</dbReference>
<accession>A0A087AQP5</accession>
<dbReference type="PROSITE" id="PS51186">
    <property type="entry name" value="GNAT"/>
    <property type="match status" value="1"/>
</dbReference>
<name>A0A087AQP5_9BIFI</name>
<keyword evidence="1 4" id="KW-0808">Transferase</keyword>
<proteinExistence type="predicted"/>
<dbReference type="Pfam" id="PF00583">
    <property type="entry name" value="Acetyltransf_1"/>
    <property type="match status" value="1"/>
</dbReference>
<dbReference type="EMBL" id="JGYX01000002">
    <property type="protein sequence ID" value="KFI61095.1"/>
    <property type="molecule type" value="Genomic_DNA"/>
</dbReference>
<keyword evidence="5" id="KW-1185">Reference proteome</keyword>
<evidence type="ECO:0000256" key="1">
    <source>
        <dbReference type="ARBA" id="ARBA00022679"/>
    </source>
</evidence>
<evidence type="ECO:0000256" key="2">
    <source>
        <dbReference type="ARBA" id="ARBA00023315"/>
    </source>
</evidence>
<dbReference type="eggNOG" id="COG1247">
    <property type="taxonomic scope" value="Bacteria"/>
</dbReference>
<organism evidence="4 5">
    <name type="scientific">Bifidobacterium pullorum subsp. gallinarum</name>
    <dbReference type="NCBI Taxonomy" id="78344"/>
    <lineage>
        <taxon>Bacteria</taxon>
        <taxon>Bacillati</taxon>
        <taxon>Actinomycetota</taxon>
        <taxon>Actinomycetes</taxon>
        <taxon>Bifidobacteriales</taxon>
        <taxon>Bifidobacteriaceae</taxon>
        <taxon>Bifidobacterium</taxon>
    </lineage>
</organism>
<dbReference type="PANTHER" id="PTHR43072:SF23">
    <property type="entry name" value="UPF0039 PROTEIN C11D3.02C"/>
    <property type="match status" value="1"/>
</dbReference>
<dbReference type="GO" id="GO:0102971">
    <property type="term" value="F:phosphinothricin N-acetyltransferase activity"/>
    <property type="evidence" value="ECO:0007669"/>
    <property type="project" value="UniProtKB-EC"/>
</dbReference>
<dbReference type="RefSeq" id="WP_033506143.1">
    <property type="nucleotide sequence ID" value="NZ_JGYX01000002.1"/>
</dbReference>
<protein>
    <submittedName>
        <fullName evidence="4">N-acetyl transferase</fullName>
        <ecNumber evidence="4">2.3.1.183</ecNumber>
    </submittedName>
</protein>
<dbReference type="Proteomes" id="UP000029046">
    <property type="component" value="Unassembled WGS sequence"/>
</dbReference>
<dbReference type="InterPro" id="IPR016181">
    <property type="entry name" value="Acyl_CoA_acyltransferase"/>
</dbReference>